<name>A0AA88EI61_FICCA</name>
<organism evidence="1 2">
    <name type="scientific">Ficus carica</name>
    <name type="common">Common fig</name>
    <dbReference type="NCBI Taxonomy" id="3494"/>
    <lineage>
        <taxon>Eukaryota</taxon>
        <taxon>Viridiplantae</taxon>
        <taxon>Streptophyta</taxon>
        <taxon>Embryophyta</taxon>
        <taxon>Tracheophyta</taxon>
        <taxon>Spermatophyta</taxon>
        <taxon>Magnoliopsida</taxon>
        <taxon>eudicotyledons</taxon>
        <taxon>Gunneridae</taxon>
        <taxon>Pentapetalae</taxon>
        <taxon>rosids</taxon>
        <taxon>fabids</taxon>
        <taxon>Rosales</taxon>
        <taxon>Moraceae</taxon>
        <taxon>Ficeae</taxon>
        <taxon>Ficus</taxon>
    </lineage>
</organism>
<keyword evidence="2" id="KW-1185">Reference proteome</keyword>
<comment type="caution">
    <text evidence="1">The sequence shown here is derived from an EMBL/GenBank/DDBJ whole genome shotgun (WGS) entry which is preliminary data.</text>
</comment>
<protein>
    <submittedName>
        <fullName evidence="1">Uncharacterized protein</fullName>
    </submittedName>
</protein>
<evidence type="ECO:0000313" key="1">
    <source>
        <dbReference type="EMBL" id="GMN75023.1"/>
    </source>
</evidence>
<dbReference type="EMBL" id="BTGU01013712">
    <property type="protein sequence ID" value="GMN75023.1"/>
    <property type="molecule type" value="Genomic_DNA"/>
</dbReference>
<dbReference type="AlphaFoldDB" id="A0AA88EI61"/>
<reference evidence="1" key="1">
    <citation type="submission" date="2023-07" db="EMBL/GenBank/DDBJ databases">
        <title>draft genome sequence of fig (Ficus carica).</title>
        <authorList>
            <person name="Takahashi T."/>
            <person name="Nishimura K."/>
        </authorList>
    </citation>
    <scope>NUCLEOTIDE SEQUENCE</scope>
</reference>
<proteinExistence type="predicted"/>
<sequence>MTGSKSGCIGGGRGAHDKRLVVPRWHGGNHGCLATTTISHPPPLSGRDLRNYEQFAKMA</sequence>
<evidence type="ECO:0000313" key="2">
    <source>
        <dbReference type="Proteomes" id="UP001187192"/>
    </source>
</evidence>
<accession>A0AA88EI61</accession>
<dbReference type="Proteomes" id="UP001187192">
    <property type="component" value="Unassembled WGS sequence"/>
</dbReference>
<gene>
    <name evidence="1" type="ORF">TIFTF001_053976</name>
</gene>